<dbReference type="Gene3D" id="3.30.450.30">
    <property type="entry name" value="Dynein light chain 2a, cytoplasmic"/>
    <property type="match status" value="1"/>
</dbReference>
<keyword evidence="3" id="KW-0963">Cytoplasm</keyword>
<dbReference type="PANTHER" id="PTHR11604">
    <property type="entry name" value="PROFILIN"/>
    <property type="match status" value="1"/>
</dbReference>
<dbReference type="SMART" id="SM00392">
    <property type="entry name" value="PROF"/>
    <property type="match status" value="1"/>
</dbReference>
<sequence>MLWQTCVDEHLMCDVDGFHLTASAIIDLDGSISAQSAAFPQFKPKEIANIVKDFDEPGFLAPTGLYLVGTKYMVIQGEPGAMIRGKEVLCPALSKICDSYAKCWHPPRLSFK</sequence>
<dbReference type="OrthoDB" id="421374at2759"/>
<keyword evidence="5 7" id="KW-0009">Actin-binding</keyword>
<dbReference type="InterPro" id="IPR048278">
    <property type="entry name" value="PFN"/>
</dbReference>
<evidence type="ECO:0000256" key="7">
    <source>
        <dbReference type="RuleBase" id="RU003909"/>
    </source>
</evidence>
<dbReference type="GO" id="GO:0005938">
    <property type="term" value="C:cell cortex"/>
    <property type="evidence" value="ECO:0007669"/>
    <property type="project" value="TreeGrafter"/>
</dbReference>
<protein>
    <recommendedName>
        <fullName evidence="7">Profilin</fullName>
    </recommendedName>
</protein>
<proteinExistence type="inferred from homology"/>
<accession>A0A8S0RY70</accession>
<keyword evidence="6" id="KW-0206">Cytoskeleton</keyword>
<comment type="caution">
    <text evidence="8">The sequence shown here is derived from an EMBL/GenBank/DDBJ whole genome shotgun (WGS) entry which is preliminary data.</text>
</comment>
<comment type="similarity">
    <text evidence="2 7">Belongs to the profilin family.</text>
</comment>
<organism evidence="8 9">
    <name type="scientific">Olea europaea subsp. europaea</name>
    <dbReference type="NCBI Taxonomy" id="158383"/>
    <lineage>
        <taxon>Eukaryota</taxon>
        <taxon>Viridiplantae</taxon>
        <taxon>Streptophyta</taxon>
        <taxon>Embryophyta</taxon>
        <taxon>Tracheophyta</taxon>
        <taxon>Spermatophyta</taxon>
        <taxon>Magnoliopsida</taxon>
        <taxon>eudicotyledons</taxon>
        <taxon>Gunneridae</taxon>
        <taxon>Pentapetalae</taxon>
        <taxon>asterids</taxon>
        <taxon>lamiids</taxon>
        <taxon>Lamiales</taxon>
        <taxon>Oleaceae</taxon>
        <taxon>Oleeae</taxon>
        <taxon>Olea</taxon>
    </lineage>
</organism>
<evidence type="ECO:0000256" key="3">
    <source>
        <dbReference type="ARBA" id="ARBA00022490"/>
    </source>
</evidence>
<name>A0A8S0RY70_OLEEU</name>
<dbReference type="InterPro" id="IPR036140">
    <property type="entry name" value="PFN_sf"/>
</dbReference>
<evidence type="ECO:0000313" key="9">
    <source>
        <dbReference type="Proteomes" id="UP000594638"/>
    </source>
</evidence>
<evidence type="ECO:0000256" key="5">
    <source>
        <dbReference type="ARBA" id="ARBA00023203"/>
    </source>
</evidence>
<dbReference type="PRINTS" id="PR01640">
    <property type="entry name" value="PROFILINPLNT"/>
</dbReference>
<dbReference type="PANTHER" id="PTHR11604:SF49">
    <property type="entry name" value="PROFILIN-2"/>
    <property type="match status" value="1"/>
</dbReference>
<dbReference type="Pfam" id="PF00235">
    <property type="entry name" value="Profilin"/>
    <property type="match status" value="1"/>
</dbReference>
<dbReference type="Proteomes" id="UP000594638">
    <property type="component" value="Unassembled WGS sequence"/>
</dbReference>
<dbReference type="InterPro" id="IPR005455">
    <property type="entry name" value="PFN_euk"/>
</dbReference>
<evidence type="ECO:0000256" key="2">
    <source>
        <dbReference type="ARBA" id="ARBA00010058"/>
    </source>
</evidence>
<gene>
    <name evidence="8" type="ORF">OLEA9_A072284</name>
</gene>
<keyword evidence="4" id="KW-0597">Phosphoprotein</keyword>
<dbReference type="AlphaFoldDB" id="A0A8S0RY70"/>
<evidence type="ECO:0000256" key="6">
    <source>
        <dbReference type="ARBA" id="ARBA00023212"/>
    </source>
</evidence>
<dbReference type="SUPFAM" id="SSF55770">
    <property type="entry name" value="Profilin (actin-binding protein)"/>
    <property type="match status" value="1"/>
</dbReference>
<reference evidence="8 9" key="1">
    <citation type="submission" date="2019-12" db="EMBL/GenBank/DDBJ databases">
        <authorList>
            <person name="Alioto T."/>
            <person name="Alioto T."/>
            <person name="Gomez Garrido J."/>
        </authorList>
    </citation>
    <scope>NUCLEOTIDE SEQUENCE [LARGE SCALE GENOMIC DNA]</scope>
</reference>
<comment type="subcellular location">
    <subcellularLocation>
        <location evidence="1">Cytoplasm</location>
        <location evidence="1">Cytoskeleton</location>
    </subcellularLocation>
</comment>
<dbReference type="PRINTS" id="PR00392">
    <property type="entry name" value="PROFILIN"/>
</dbReference>
<dbReference type="EMBL" id="CACTIH010003759">
    <property type="protein sequence ID" value="CAA2984303.1"/>
    <property type="molecule type" value="Genomic_DNA"/>
</dbReference>
<evidence type="ECO:0000256" key="4">
    <source>
        <dbReference type="ARBA" id="ARBA00022553"/>
    </source>
</evidence>
<keyword evidence="9" id="KW-1185">Reference proteome</keyword>
<evidence type="ECO:0000313" key="8">
    <source>
        <dbReference type="EMBL" id="CAA2984303.1"/>
    </source>
</evidence>
<evidence type="ECO:0000256" key="1">
    <source>
        <dbReference type="ARBA" id="ARBA00004245"/>
    </source>
</evidence>
<dbReference type="GO" id="GO:0003785">
    <property type="term" value="F:actin monomer binding"/>
    <property type="evidence" value="ECO:0007669"/>
    <property type="project" value="TreeGrafter"/>
</dbReference>
<dbReference type="Gramene" id="OE9A072284T1">
    <property type="protein sequence ID" value="OE9A072284C1"/>
    <property type="gene ID" value="OE9A072284"/>
</dbReference>
<dbReference type="GO" id="GO:0005856">
    <property type="term" value="C:cytoskeleton"/>
    <property type="evidence" value="ECO:0007669"/>
    <property type="project" value="UniProtKB-SubCell"/>
</dbReference>